<comment type="caution">
    <text evidence="1">The sequence shown here is derived from an EMBL/GenBank/DDBJ whole genome shotgun (WGS) entry which is preliminary data.</text>
</comment>
<accession>A0A077M3I8</accession>
<organism evidence="1 2">
    <name type="scientific">Nostocoides japonicum T1-X7</name>
    <dbReference type="NCBI Taxonomy" id="1194083"/>
    <lineage>
        <taxon>Bacteria</taxon>
        <taxon>Bacillati</taxon>
        <taxon>Actinomycetota</taxon>
        <taxon>Actinomycetes</taxon>
        <taxon>Micrococcales</taxon>
        <taxon>Intrasporangiaceae</taxon>
        <taxon>Nostocoides</taxon>
    </lineage>
</organism>
<name>A0A077M3I8_9MICO</name>
<proteinExistence type="predicted"/>
<evidence type="ECO:0000313" key="1">
    <source>
        <dbReference type="EMBL" id="CCH78734.1"/>
    </source>
</evidence>
<dbReference type="EMBL" id="CAJB01000257">
    <property type="protein sequence ID" value="CCH78734.1"/>
    <property type="molecule type" value="Genomic_DNA"/>
</dbReference>
<sequence length="295" mass="30927">MSDVLVFEGVWRSGTHRDHRGGGVAATIPRGHGFGLDGWQDEADATVAFPGLGVCDFLWWATGAASTEDRGADPRAVDAHFPPGHQAGSVSYWYRPEGDGAGGPPGLWFDAWSLVDGQFLDWDVDPFVVSPGTDRRDDLADSSRDRVTVSVSTTGWAGRADLSFVGWLVVNGEATATGQVVSADTGASAVAFALYGAPDIRLRWPWDHLKPQDWTMGDPAPIQEILQGIASRPEAGAVADLLATMVLRATTQALAPSLSPILAPAFDEAFKTTATQALAQLGGEAQGATTAKGGG</sequence>
<dbReference type="AlphaFoldDB" id="A0A077M3I8"/>
<keyword evidence="2" id="KW-1185">Reference proteome</keyword>
<dbReference type="Proteomes" id="UP000035721">
    <property type="component" value="Unassembled WGS sequence"/>
</dbReference>
<evidence type="ECO:0000313" key="2">
    <source>
        <dbReference type="Proteomes" id="UP000035721"/>
    </source>
</evidence>
<protein>
    <submittedName>
        <fullName evidence="1">Uncharacterized protein</fullName>
    </submittedName>
</protein>
<dbReference type="RefSeq" id="WP_048550904.1">
    <property type="nucleotide sequence ID" value="NZ_HF570958.1"/>
</dbReference>
<reference evidence="1 2" key="1">
    <citation type="journal article" date="2013" name="ISME J.">
        <title>A metabolic model for members of the genus Tetrasphaera involved in enhanced biological phosphorus removal.</title>
        <authorList>
            <person name="Kristiansen R."/>
            <person name="Nguyen H.T.T."/>
            <person name="Saunders A.M."/>
            <person name="Nielsen J.L."/>
            <person name="Wimmer R."/>
            <person name="Le V.Q."/>
            <person name="McIlroy S.J."/>
            <person name="Petrovski S."/>
            <person name="Seviour R.J."/>
            <person name="Calteau A."/>
            <person name="Nielsen K.L."/>
            <person name="Nielsen P.H."/>
        </authorList>
    </citation>
    <scope>NUCLEOTIDE SEQUENCE [LARGE SCALE GENOMIC DNA]</scope>
    <source>
        <strain evidence="1 2">T1-X7</strain>
    </source>
</reference>
<gene>
    <name evidence="1" type="ORF">BN12_330020</name>
</gene>